<name>A0AAV4FI83_9GAST</name>
<organism evidence="2 3">
    <name type="scientific">Elysia marginata</name>
    <dbReference type="NCBI Taxonomy" id="1093978"/>
    <lineage>
        <taxon>Eukaryota</taxon>
        <taxon>Metazoa</taxon>
        <taxon>Spiralia</taxon>
        <taxon>Lophotrochozoa</taxon>
        <taxon>Mollusca</taxon>
        <taxon>Gastropoda</taxon>
        <taxon>Heterobranchia</taxon>
        <taxon>Euthyneura</taxon>
        <taxon>Panpulmonata</taxon>
        <taxon>Sacoglossa</taxon>
        <taxon>Placobranchoidea</taxon>
        <taxon>Plakobranchidae</taxon>
        <taxon>Elysia</taxon>
    </lineage>
</organism>
<keyword evidence="3" id="KW-1185">Reference proteome</keyword>
<reference evidence="2 3" key="1">
    <citation type="journal article" date="2021" name="Elife">
        <title>Chloroplast acquisition without the gene transfer in kleptoplastic sea slugs, Plakobranchus ocellatus.</title>
        <authorList>
            <person name="Maeda T."/>
            <person name="Takahashi S."/>
            <person name="Yoshida T."/>
            <person name="Shimamura S."/>
            <person name="Takaki Y."/>
            <person name="Nagai Y."/>
            <person name="Toyoda A."/>
            <person name="Suzuki Y."/>
            <person name="Arimoto A."/>
            <person name="Ishii H."/>
            <person name="Satoh N."/>
            <person name="Nishiyama T."/>
            <person name="Hasebe M."/>
            <person name="Maruyama T."/>
            <person name="Minagawa J."/>
            <person name="Obokata J."/>
            <person name="Shigenobu S."/>
        </authorList>
    </citation>
    <scope>NUCLEOTIDE SEQUENCE [LARGE SCALE GENOMIC DNA]</scope>
</reference>
<dbReference type="InterPro" id="IPR014716">
    <property type="entry name" value="Fibrinogen_a/b/g_C_1"/>
</dbReference>
<gene>
    <name evidence="2" type="ORF">ElyMa_005711900</name>
</gene>
<feature type="domain" description="Fibrinogen C-terminal" evidence="1">
    <location>
        <begin position="1"/>
        <end position="178"/>
    </location>
</feature>
<dbReference type="PANTHER" id="PTHR19143">
    <property type="entry name" value="FIBRINOGEN/TENASCIN/ANGIOPOEITIN"/>
    <property type="match status" value="1"/>
</dbReference>
<dbReference type="Gene3D" id="3.90.215.10">
    <property type="entry name" value="Gamma Fibrinogen, chain A, domain 1"/>
    <property type="match status" value="1"/>
</dbReference>
<protein>
    <submittedName>
        <fullName evidence="2">Ficolin-2</fullName>
    </submittedName>
</protein>
<dbReference type="InterPro" id="IPR002181">
    <property type="entry name" value="Fibrinogen_a/b/g_C_dom"/>
</dbReference>
<evidence type="ECO:0000313" key="3">
    <source>
        <dbReference type="Proteomes" id="UP000762676"/>
    </source>
</evidence>
<dbReference type="EMBL" id="BMAT01011427">
    <property type="protein sequence ID" value="GFR72654.1"/>
    <property type="molecule type" value="Genomic_DNA"/>
</dbReference>
<evidence type="ECO:0000259" key="1">
    <source>
        <dbReference type="PROSITE" id="PS51406"/>
    </source>
</evidence>
<dbReference type="GO" id="GO:0005615">
    <property type="term" value="C:extracellular space"/>
    <property type="evidence" value="ECO:0007669"/>
    <property type="project" value="TreeGrafter"/>
</dbReference>
<comment type="caution">
    <text evidence="2">The sequence shown here is derived from an EMBL/GenBank/DDBJ whole genome shotgun (WGS) entry which is preliminary data.</text>
</comment>
<dbReference type="Proteomes" id="UP000762676">
    <property type="component" value="Unassembled WGS sequence"/>
</dbReference>
<sequence length="178" mass="20451">MFLRNLDCKQIFRRTSGDVNFYRGWSEYKDGFGVAPGDFWLGNEAIYNLTRRHKYELRVDMKVKGEDLFAHYSLFRLHDESDGYRVVLGTHFGTLGQLSPGFGMSSSDRQKFSTRDRDNDLLSHTNCAARYHGAGWFKGCSSVNLNGKLGAKDIQGVFWATGRETLYPDTIEMKIRRL</sequence>
<dbReference type="InterPro" id="IPR050373">
    <property type="entry name" value="Fibrinogen_C-term_domain"/>
</dbReference>
<evidence type="ECO:0000313" key="2">
    <source>
        <dbReference type="EMBL" id="GFR72654.1"/>
    </source>
</evidence>
<dbReference type="SUPFAM" id="SSF56496">
    <property type="entry name" value="Fibrinogen C-terminal domain-like"/>
    <property type="match status" value="1"/>
</dbReference>
<accession>A0AAV4FI83</accession>
<dbReference type="InterPro" id="IPR036056">
    <property type="entry name" value="Fibrinogen-like_C"/>
</dbReference>
<dbReference type="SMART" id="SM00186">
    <property type="entry name" value="FBG"/>
    <property type="match status" value="1"/>
</dbReference>
<dbReference type="Pfam" id="PF00147">
    <property type="entry name" value="Fibrinogen_C"/>
    <property type="match status" value="1"/>
</dbReference>
<dbReference type="AlphaFoldDB" id="A0AAV4FI83"/>
<dbReference type="PROSITE" id="PS51406">
    <property type="entry name" value="FIBRINOGEN_C_2"/>
    <property type="match status" value="1"/>
</dbReference>
<proteinExistence type="predicted"/>